<gene>
    <name evidence="5" type="ORF">GCM10009798_13220</name>
</gene>
<dbReference type="RefSeq" id="WP_344043647.1">
    <property type="nucleotide sequence ID" value="NZ_BAAAPB010000001.1"/>
</dbReference>
<dbReference type="InterPro" id="IPR036390">
    <property type="entry name" value="WH_DNA-bd_sf"/>
</dbReference>
<keyword evidence="3" id="KW-0804">Transcription</keyword>
<evidence type="ECO:0000256" key="1">
    <source>
        <dbReference type="ARBA" id="ARBA00023015"/>
    </source>
</evidence>
<name>A0ABN2QN34_9ACTN</name>
<dbReference type="Pfam" id="PF07729">
    <property type="entry name" value="FCD"/>
    <property type="match status" value="1"/>
</dbReference>
<dbReference type="Proteomes" id="UP001500571">
    <property type="component" value="Unassembled WGS sequence"/>
</dbReference>
<proteinExistence type="predicted"/>
<organism evidence="5 6">
    <name type="scientific">Nocardioides panacihumi</name>
    <dbReference type="NCBI Taxonomy" id="400774"/>
    <lineage>
        <taxon>Bacteria</taxon>
        <taxon>Bacillati</taxon>
        <taxon>Actinomycetota</taxon>
        <taxon>Actinomycetes</taxon>
        <taxon>Propionibacteriales</taxon>
        <taxon>Nocardioidaceae</taxon>
        <taxon>Nocardioides</taxon>
    </lineage>
</organism>
<dbReference type="PANTHER" id="PTHR43537:SF24">
    <property type="entry name" value="GLUCONATE OPERON TRANSCRIPTIONAL REPRESSOR"/>
    <property type="match status" value="1"/>
</dbReference>
<feature type="domain" description="HTH gntR-type" evidence="4">
    <location>
        <begin position="11"/>
        <end position="78"/>
    </location>
</feature>
<comment type="caution">
    <text evidence="5">The sequence shown here is derived from an EMBL/GenBank/DDBJ whole genome shotgun (WGS) entry which is preliminary data.</text>
</comment>
<dbReference type="InterPro" id="IPR036388">
    <property type="entry name" value="WH-like_DNA-bd_sf"/>
</dbReference>
<dbReference type="SMART" id="SM00345">
    <property type="entry name" value="HTH_GNTR"/>
    <property type="match status" value="1"/>
</dbReference>
<dbReference type="InterPro" id="IPR000524">
    <property type="entry name" value="Tscrpt_reg_HTH_GntR"/>
</dbReference>
<keyword evidence="1" id="KW-0805">Transcription regulation</keyword>
<evidence type="ECO:0000256" key="3">
    <source>
        <dbReference type="ARBA" id="ARBA00023163"/>
    </source>
</evidence>
<accession>A0ABN2QN34</accession>
<protein>
    <submittedName>
        <fullName evidence="5">GntR family transcriptional regulator</fullName>
    </submittedName>
</protein>
<dbReference type="Gene3D" id="1.20.120.530">
    <property type="entry name" value="GntR ligand-binding domain-like"/>
    <property type="match status" value="1"/>
</dbReference>
<dbReference type="InterPro" id="IPR008920">
    <property type="entry name" value="TF_FadR/GntR_C"/>
</dbReference>
<evidence type="ECO:0000259" key="4">
    <source>
        <dbReference type="PROSITE" id="PS50949"/>
    </source>
</evidence>
<evidence type="ECO:0000313" key="6">
    <source>
        <dbReference type="Proteomes" id="UP001500571"/>
    </source>
</evidence>
<sequence length="233" mass="26079">MPTGRVTRHPAPLRHQVARLLREDILDGVYAPGERLLETRMCESYGVSRTVVREALRQLETERLVTVLAHRGPIVTVLSAADIKAVYDVRRALEGLAGELFARDATPEQADALLAHLADMEVSYVRGTVKTREQAKERFYELLLAGTGNDVLAADLSTVHARIALFRRYALVDDERVHLSFEELREIVTAAAVTRDPEDARRRCEHHIAIAGRLAVEEYERRLDAEPAHASAT</sequence>
<dbReference type="SMART" id="SM00895">
    <property type="entry name" value="FCD"/>
    <property type="match status" value="1"/>
</dbReference>
<dbReference type="PANTHER" id="PTHR43537">
    <property type="entry name" value="TRANSCRIPTIONAL REGULATOR, GNTR FAMILY"/>
    <property type="match status" value="1"/>
</dbReference>
<reference evidence="5 6" key="1">
    <citation type="journal article" date="2019" name="Int. J. Syst. Evol. Microbiol.">
        <title>The Global Catalogue of Microorganisms (GCM) 10K type strain sequencing project: providing services to taxonomists for standard genome sequencing and annotation.</title>
        <authorList>
            <consortium name="The Broad Institute Genomics Platform"/>
            <consortium name="The Broad Institute Genome Sequencing Center for Infectious Disease"/>
            <person name="Wu L."/>
            <person name="Ma J."/>
        </authorList>
    </citation>
    <scope>NUCLEOTIDE SEQUENCE [LARGE SCALE GENOMIC DNA]</scope>
    <source>
        <strain evidence="5 6">JCM 15309</strain>
    </source>
</reference>
<dbReference type="InterPro" id="IPR011711">
    <property type="entry name" value="GntR_C"/>
</dbReference>
<dbReference type="CDD" id="cd07377">
    <property type="entry name" value="WHTH_GntR"/>
    <property type="match status" value="1"/>
</dbReference>
<dbReference type="SUPFAM" id="SSF48008">
    <property type="entry name" value="GntR ligand-binding domain-like"/>
    <property type="match status" value="1"/>
</dbReference>
<dbReference type="EMBL" id="BAAAPB010000001">
    <property type="protein sequence ID" value="GAA1955340.1"/>
    <property type="molecule type" value="Genomic_DNA"/>
</dbReference>
<dbReference type="Gene3D" id="1.10.10.10">
    <property type="entry name" value="Winged helix-like DNA-binding domain superfamily/Winged helix DNA-binding domain"/>
    <property type="match status" value="1"/>
</dbReference>
<dbReference type="SUPFAM" id="SSF46785">
    <property type="entry name" value="Winged helix' DNA-binding domain"/>
    <property type="match status" value="1"/>
</dbReference>
<dbReference type="Pfam" id="PF00392">
    <property type="entry name" value="GntR"/>
    <property type="match status" value="1"/>
</dbReference>
<evidence type="ECO:0000313" key="5">
    <source>
        <dbReference type="EMBL" id="GAA1955340.1"/>
    </source>
</evidence>
<dbReference type="PROSITE" id="PS50949">
    <property type="entry name" value="HTH_GNTR"/>
    <property type="match status" value="1"/>
</dbReference>
<evidence type="ECO:0000256" key="2">
    <source>
        <dbReference type="ARBA" id="ARBA00023125"/>
    </source>
</evidence>
<keyword evidence="6" id="KW-1185">Reference proteome</keyword>
<keyword evidence="2" id="KW-0238">DNA-binding</keyword>